<accession>A0A6J8AWU4</accession>
<keyword evidence="5" id="KW-1185">Reference proteome</keyword>
<dbReference type="PANTHER" id="PTHR25462">
    <property type="entry name" value="BONUS, ISOFORM C-RELATED"/>
    <property type="match status" value="1"/>
</dbReference>
<keyword evidence="1" id="KW-0862">Zinc</keyword>
<evidence type="ECO:0000259" key="3">
    <source>
        <dbReference type="PROSITE" id="PS50119"/>
    </source>
</evidence>
<keyword evidence="2" id="KW-0175">Coiled coil</keyword>
<dbReference type="EMBL" id="CACVKT020002094">
    <property type="protein sequence ID" value="CAC5374974.1"/>
    <property type="molecule type" value="Genomic_DNA"/>
</dbReference>
<feature type="coiled-coil region" evidence="2">
    <location>
        <begin position="105"/>
        <end position="139"/>
    </location>
</feature>
<dbReference type="GO" id="GO:0061630">
    <property type="term" value="F:ubiquitin protein ligase activity"/>
    <property type="evidence" value="ECO:0007669"/>
    <property type="project" value="TreeGrafter"/>
</dbReference>
<dbReference type="InterPro" id="IPR047153">
    <property type="entry name" value="TRIM45/56/19-like"/>
</dbReference>
<feature type="domain" description="B box-type" evidence="3">
    <location>
        <begin position="57"/>
        <end position="97"/>
    </location>
</feature>
<feature type="domain" description="B box-type" evidence="3">
    <location>
        <begin position="9"/>
        <end position="50"/>
    </location>
</feature>
<dbReference type="SUPFAM" id="SSF57845">
    <property type="entry name" value="B-box zinc-binding domain"/>
    <property type="match status" value="1"/>
</dbReference>
<dbReference type="SMART" id="SM00336">
    <property type="entry name" value="BBOX"/>
    <property type="match status" value="2"/>
</dbReference>
<organism evidence="4 5">
    <name type="scientific">Mytilus coruscus</name>
    <name type="common">Sea mussel</name>
    <dbReference type="NCBI Taxonomy" id="42192"/>
    <lineage>
        <taxon>Eukaryota</taxon>
        <taxon>Metazoa</taxon>
        <taxon>Spiralia</taxon>
        <taxon>Lophotrochozoa</taxon>
        <taxon>Mollusca</taxon>
        <taxon>Bivalvia</taxon>
        <taxon>Autobranchia</taxon>
        <taxon>Pteriomorphia</taxon>
        <taxon>Mytilida</taxon>
        <taxon>Mytiloidea</taxon>
        <taxon>Mytilidae</taxon>
        <taxon>Mytilinae</taxon>
        <taxon>Mytilus</taxon>
    </lineage>
</organism>
<reference evidence="4 5" key="1">
    <citation type="submission" date="2020-06" db="EMBL/GenBank/DDBJ databases">
        <authorList>
            <person name="Li R."/>
            <person name="Bekaert M."/>
        </authorList>
    </citation>
    <scope>NUCLEOTIDE SEQUENCE [LARGE SCALE GENOMIC DNA]</scope>
    <source>
        <strain evidence="5">wild</strain>
    </source>
</reference>
<dbReference type="CDD" id="cd19757">
    <property type="entry name" value="Bbox1"/>
    <property type="match status" value="1"/>
</dbReference>
<dbReference type="OrthoDB" id="6055909at2759"/>
<proteinExistence type="predicted"/>
<gene>
    <name evidence="4" type="ORF">MCOR_12177</name>
</gene>
<keyword evidence="1" id="KW-0479">Metal-binding</keyword>
<dbReference type="AlphaFoldDB" id="A0A6J8AWU4"/>
<dbReference type="PROSITE" id="PS50119">
    <property type="entry name" value="ZF_BBOX"/>
    <property type="match status" value="2"/>
</dbReference>
<evidence type="ECO:0000313" key="5">
    <source>
        <dbReference type="Proteomes" id="UP000507470"/>
    </source>
</evidence>
<dbReference type="Pfam" id="PF00643">
    <property type="entry name" value="zf-B_box"/>
    <property type="match status" value="1"/>
</dbReference>
<keyword evidence="1" id="KW-0863">Zinc-finger</keyword>
<protein>
    <recommendedName>
        <fullName evidence="3">B box-type domain-containing protein</fullName>
    </recommendedName>
</protein>
<name>A0A6J8AWU4_MYTCO</name>
<dbReference type="GO" id="GO:0005654">
    <property type="term" value="C:nucleoplasm"/>
    <property type="evidence" value="ECO:0007669"/>
    <property type="project" value="TreeGrafter"/>
</dbReference>
<dbReference type="PANTHER" id="PTHR25462:SF305">
    <property type="entry name" value="RING-TYPE DOMAIN-CONTAINING PROTEIN"/>
    <property type="match status" value="1"/>
</dbReference>
<dbReference type="CDD" id="cd19756">
    <property type="entry name" value="Bbox2"/>
    <property type="match status" value="1"/>
</dbReference>
<dbReference type="InterPro" id="IPR000315">
    <property type="entry name" value="Znf_B-box"/>
</dbReference>
<dbReference type="Gene3D" id="3.30.160.60">
    <property type="entry name" value="Classic Zinc Finger"/>
    <property type="match status" value="1"/>
</dbReference>
<evidence type="ECO:0000256" key="1">
    <source>
        <dbReference type="PROSITE-ProRule" id="PRU00024"/>
    </source>
</evidence>
<evidence type="ECO:0000256" key="2">
    <source>
        <dbReference type="SAM" id="Coils"/>
    </source>
</evidence>
<evidence type="ECO:0000313" key="4">
    <source>
        <dbReference type="EMBL" id="CAC5374974.1"/>
    </source>
</evidence>
<sequence>MAQCPVNSCEICDNSIGRRFCMDCEQLFCKLCEISHLKTKSCVNHVFQDADKANSKVNTPICTQHGERYTYYCNTCSSLTCNICLPTTHNKHDFCLIDAAASKTRSLLDREVKVAEDRIRRAKQKVISFRLNLKNFEDEADNTKTEIAERVAVITKAFNDTKDSYFKSIDEHKSKESCKMKDEIDKIENTIAIEDDIQSLNQMKSLIDGRNDIILLDLFSDFTKTLKELSLLDIFDKESTAQAKFFPAVMKSGTIDNLIGSIKLVKFNGAEVKPNIKVGDRVRVKSRVKKPTLGWGPGVSHKSIGTVVDIPSNTSGLIHIKFPSYSCWEGYINEIELV</sequence>
<dbReference type="GO" id="GO:0008270">
    <property type="term" value="F:zinc ion binding"/>
    <property type="evidence" value="ECO:0007669"/>
    <property type="project" value="UniProtKB-KW"/>
</dbReference>
<dbReference type="Proteomes" id="UP000507470">
    <property type="component" value="Unassembled WGS sequence"/>
</dbReference>